<dbReference type="PANTHER" id="PTHR36206:SF14">
    <property type="entry name" value="ZN(2)-C6 FUNGAL-TYPE DOMAIN-CONTAINING PROTEIN-RELATED"/>
    <property type="match status" value="1"/>
</dbReference>
<keyword evidence="6" id="KW-0539">Nucleus</keyword>
<keyword evidence="3" id="KW-0805">Transcription regulation</keyword>
<keyword evidence="2" id="KW-0862">Zinc</keyword>
<dbReference type="InterPro" id="IPR021858">
    <property type="entry name" value="Fun_TF"/>
</dbReference>
<dbReference type="PANTHER" id="PTHR36206">
    <property type="entry name" value="ASPERCRYPTIN BIOSYNTHESIS CLUSTER-SPECIFIC TRANSCRIPTION REGULATOR ATNN-RELATED"/>
    <property type="match status" value="1"/>
</dbReference>
<dbReference type="Pfam" id="PF11951">
    <property type="entry name" value="Fungal_trans_2"/>
    <property type="match status" value="1"/>
</dbReference>
<accession>A0ABR4HA34</accession>
<evidence type="ECO:0000256" key="1">
    <source>
        <dbReference type="ARBA" id="ARBA00022723"/>
    </source>
</evidence>
<evidence type="ECO:0000313" key="8">
    <source>
        <dbReference type="EMBL" id="KAL2812175.1"/>
    </source>
</evidence>
<evidence type="ECO:0000256" key="2">
    <source>
        <dbReference type="ARBA" id="ARBA00022833"/>
    </source>
</evidence>
<gene>
    <name evidence="8" type="ORF">BJX63DRAFT_260393</name>
</gene>
<dbReference type="SMART" id="SM00066">
    <property type="entry name" value="GAL4"/>
    <property type="match status" value="1"/>
</dbReference>
<protein>
    <recommendedName>
        <fullName evidence="7">Zn(2)-C6 fungal-type domain-containing protein</fullName>
    </recommendedName>
</protein>
<evidence type="ECO:0000256" key="5">
    <source>
        <dbReference type="ARBA" id="ARBA00023163"/>
    </source>
</evidence>
<feature type="domain" description="Zn(2)-C6 fungal-type" evidence="7">
    <location>
        <begin position="18"/>
        <end position="48"/>
    </location>
</feature>
<dbReference type="CDD" id="cd00067">
    <property type="entry name" value="GAL4"/>
    <property type="match status" value="1"/>
</dbReference>
<keyword evidence="1" id="KW-0479">Metal-binding</keyword>
<evidence type="ECO:0000259" key="7">
    <source>
        <dbReference type="PROSITE" id="PS50048"/>
    </source>
</evidence>
<keyword evidence="9" id="KW-1185">Reference proteome</keyword>
<dbReference type="SUPFAM" id="SSF57701">
    <property type="entry name" value="Zn2/Cys6 DNA-binding domain"/>
    <property type="match status" value="1"/>
</dbReference>
<dbReference type="InterPro" id="IPR052360">
    <property type="entry name" value="Transcr_Regulatory_Proteins"/>
</dbReference>
<evidence type="ECO:0000313" key="9">
    <source>
        <dbReference type="Proteomes" id="UP001610334"/>
    </source>
</evidence>
<organism evidence="8 9">
    <name type="scientific">Aspergillus granulosus</name>
    <dbReference type="NCBI Taxonomy" id="176169"/>
    <lineage>
        <taxon>Eukaryota</taxon>
        <taxon>Fungi</taxon>
        <taxon>Dikarya</taxon>
        <taxon>Ascomycota</taxon>
        <taxon>Pezizomycotina</taxon>
        <taxon>Eurotiomycetes</taxon>
        <taxon>Eurotiomycetidae</taxon>
        <taxon>Eurotiales</taxon>
        <taxon>Aspergillaceae</taxon>
        <taxon>Aspergillus</taxon>
        <taxon>Aspergillus subgen. Nidulantes</taxon>
    </lineage>
</organism>
<name>A0ABR4HA34_9EURO</name>
<dbReference type="EMBL" id="JBFXLT010000050">
    <property type="protein sequence ID" value="KAL2812175.1"/>
    <property type="molecule type" value="Genomic_DNA"/>
</dbReference>
<keyword evidence="5" id="KW-0804">Transcription</keyword>
<reference evidence="8 9" key="1">
    <citation type="submission" date="2024-07" db="EMBL/GenBank/DDBJ databases">
        <title>Section-level genome sequencing and comparative genomics of Aspergillus sections Usti and Cavernicolus.</title>
        <authorList>
            <consortium name="Lawrence Berkeley National Laboratory"/>
            <person name="Nybo J.L."/>
            <person name="Vesth T.C."/>
            <person name="Theobald S."/>
            <person name="Frisvad J.C."/>
            <person name="Larsen T.O."/>
            <person name="Kjaerboelling I."/>
            <person name="Rothschild-Mancinelli K."/>
            <person name="Lyhne E.K."/>
            <person name="Kogle M.E."/>
            <person name="Barry K."/>
            <person name="Clum A."/>
            <person name="Na H."/>
            <person name="Ledsgaard L."/>
            <person name="Lin J."/>
            <person name="Lipzen A."/>
            <person name="Kuo A."/>
            <person name="Riley R."/>
            <person name="Mondo S."/>
            <person name="Labutti K."/>
            <person name="Haridas S."/>
            <person name="Pangalinan J."/>
            <person name="Salamov A.A."/>
            <person name="Simmons B.A."/>
            <person name="Magnuson J.K."/>
            <person name="Chen J."/>
            <person name="Drula E."/>
            <person name="Henrissat B."/>
            <person name="Wiebenga A."/>
            <person name="Lubbers R.J."/>
            <person name="Gomes A.C."/>
            <person name="Makela M.R."/>
            <person name="Stajich J."/>
            <person name="Grigoriev I.V."/>
            <person name="Mortensen U.H."/>
            <person name="De Vries R.P."/>
            <person name="Baker S.E."/>
            <person name="Andersen M.R."/>
        </authorList>
    </citation>
    <scope>NUCLEOTIDE SEQUENCE [LARGE SCALE GENOMIC DNA]</scope>
    <source>
        <strain evidence="8 9">CBS 588.65</strain>
    </source>
</reference>
<evidence type="ECO:0000256" key="6">
    <source>
        <dbReference type="ARBA" id="ARBA00023242"/>
    </source>
</evidence>
<dbReference type="InterPro" id="IPR036864">
    <property type="entry name" value="Zn2-C6_fun-type_DNA-bd_sf"/>
</dbReference>
<keyword evidence="4" id="KW-0238">DNA-binding</keyword>
<evidence type="ECO:0000256" key="4">
    <source>
        <dbReference type="ARBA" id="ARBA00023125"/>
    </source>
</evidence>
<proteinExistence type="predicted"/>
<dbReference type="PROSITE" id="PS00463">
    <property type="entry name" value="ZN2_CY6_FUNGAL_1"/>
    <property type="match status" value="1"/>
</dbReference>
<sequence>MSKSYPPAQIERLRSRTGCKTCKVRRVKCGEEKPSCIRCTSTGRRCDYAGPAITVQHSVARALPTVSPESRERRAFEYYYFYAAPSLSDALDLDFWRGTVLQICRSEPAVWDAVVALSTLYEHPLHPGSRTTYQIDGTDRLPFPRSRSHREALTWYARSLRKIQDQIDQGVADCAVALVTCVLFLCIEILQGNVKAALSLYHRGALLLSSGESTSISRVRQALTPVFLRIATSAVIINGVEPIIGRQYVPDSSEEAFTTLSDARTALHKLVADWKVFDCDATPFRQRPQLSLDMPHLLQYHQSMLEGRLLAWHRLFRALPGVSASSPQSPTEQQGVIATLHMTYKSILILTRTALSPTEASYDTHEADFADIVSYAPTALAATARETGHQPPFIFDMGSGTPLFITALKCRSPSMRRQALRLLRQAPQVQGMYFSQSASDFLAAIVAVEEGGGRCSEEELSFASLMDRPGKVPEESRRVFSLQLVPWTTAEGENRTALKYSRRDLVYGEMRVVTDVVVLPAPSPHRALTIL</sequence>
<dbReference type="InterPro" id="IPR001138">
    <property type="entry name" value="Zn2Cys6_DnaBD"/>
</dbReference>
<dbReference type="PROSITE" id="PS50048">
    <property type="entry name" value="ZN2_CY6_FUNGAL_2"/>
    <property type="match status" value="1"/>
</dbReference>
<comment type="caution">
    <text evidence="8">The sequence shown here is derived from an EMBL/GenBank/DDBJ whole genome shotgun (WGS) entry which is preliminary data.</text>
</comment>
<dbReference type="Pfam" id="PF00172">
    <property type="entry name" value="Zn_clus"/>
    <property type="match status" value="1"/>
</dbReference>
<dbReference type="Gene3D" id="4.10.240.10">
    <property type="entry name" value="Zn(2)-C6 fungal-type DNA-binding domain"/>
    <property type="match status" value="1"/>
</dbReference>
<dbReference type="Proteomes" id="UP001610334">
    <property type="component" value="Unassembled WGS sequence"/>
</dbReference>
<evidence type="ECO:0000256" key="3">
    <source>
        <dbReference type="ARBA" id="ARBA00023015"/>
    </source>
</evidence>